<sequence length="178" mass="19054">MLGVLTPSSVGTWPRKETKYPPAGIPAGDESPRAVLAVVDVPGHGRFFLTDAALEMIGVFGGTLHCYLGPGGCRKQGLYFSRTLPRKPLLCEVRTGRGDDKTSGVMESELEISVSHDLAPKLDGAVLDFGQYNKMQRFVWASPACGERTPMHLPSLDRGPGRQATPCLDDAGTGLTDL</sequence>
<dbReference type="EMBL" id="EF495212">
    <property type="protein sequence ID" value="ABR67065.1"/>
    <property type="molecule type" value="Genomic_DNA"/>
</dbReference>
<organism evidence="2">
    <name type="scientific">Arthrobacter sp. Chr15</name>
    <dbReference type="NCBI Taxonomy" id="447032"/>
    <lineage>
        <taxon>Bacteria</taxon>
        <taxon>Bacillati</taxon>
        <taxon>Actinomycetota</taxon>
        <taxon>Actinomycetes</taxon>
        <taxon>Micrococcales</taxon>
        <taxon>Micrococcaceae</taxon>
        <taxon>Arthrobacter</taxon>
    </lineage>
</organism>
<evidence type="ECO:0000256" key="1">
    <source>
        <dbReference type="SAM" id="MobiDB-lite"/>
    </source>
</evidence>
<protein>
    <submittedName>
        <fullName evidence="2">HesB/YadR/YfhF family protein</fullName>
    </submittedName>
</protein>
<keyword evidence="2" id="KW-0614">Plasmid</keyword>
<evidence type="ECO:0000313" key="2">
    <source>
        <dbReference type="EMBL" id="ABR67065.1"/>
    </source>
</evidence>
<name>A6YFQ4_9MICC</name>
<proteinExistence type="predicted"/>
<accession>A6YFQ4</accession>
<reference evidence="2" key="1">
    <citation type="journal article" date="2008" name="Plasmid">
        <title>Comparative analysis of eight Arthrobacter plasmids.</title>
        <authorList>
            <person name="Jerke K."/>
            <person name="Nakatsu C.H."/>
            <person name="Beasley F."/>
            <person name="Konopka A."/>
        </authorList>
    </citation>
    <scope>NUCLEOTIDE SEQUENCE</scope>
    <source>
        <strain evidence="2">Chr15</strain>
        <plasmid evidence="2">pChr15</plasmid>
    </source>
</reference>
<feature type="region of interest" description="Disordered" evidence="1">
    <location>
        <begin position="153"/>
        <end position="178"/>
    </location>
</feature>
<dbReference type="AlphaFoldDB" id="A6YFQ4"/>
<geneLocation type="plasmid" evidence="2">
    <name>pChr15</name>
</geneLocation>